<gene>
    <name evidence="3" type="ORF">F3K02_11125</name>
</gene>
<keyword evidence="4" id="KW-1185">Reference proteome</keyword>
<name>A0A7Y8GXE9_9BURK</name>
<sequence length="71" mass="7038">MTASRLLTSSVTALAIVGAVGWAYAQTAPAPAAEAQTPMTTPADTTAATPAPDAAAPAAEMSEPVIRADRN</sequence>
<evidence type="ECO:0000256" key="2">
    <source>
        <dbReference type="SAM" id="SignalP"/>
    </source>
</evidence>
<evidence type="ECO:0000313" key="4">
    <source>
        <dbReference type="Proteomes" id="UP000545507"/>
    </source>
</evidence>
<reference evidence="3 4" key="1">
    <citation type="submission" date="2019-09" db="EMBL/GenBank/DDBJ databases">
        <title>Hydrogenophaga aromatica sp. nov., isolated from a para-xylene-degrading enrichment culture.</title>
        <authorList>
            <person name="Tancsics A."/>
            <person name="Banerjee S."/>
        </authorList>
    </citation>
    <scope>NUCLEOTIDE SEQUENCE [LARGE SCALE GENOMIC DNA]</scope>
    <source>
        <strain evidence="3 4">D2P1</strain>
    </source>
</reference>
<feature type="region of interest" description="Disordered" evidence="1">
    <location>
        <begin position="29"/>
        <end position="71"/>
    </location>
</feature>
<protein>
    <submittedName>
        <fullName evidence="3">Uncharacterized protein</fullName>
    </submittedName>
</protein>
<evidence type="ECO:0000256" key="1">
    <source>
        <dbReference type="SAM" id="MobiDB-lite"/>
    </source>
</evidence>
<keyword evidence="2" id="KW-0732">Signal</keyword>
<accession>A0A7Y8GXE9</accession>
<proteinExistence type="predicted"/>
<organism evidence="3 4">
    <name type="scientific">Hydrogenophaga aromaticivorans</name>
    <dbReference type="NCBI Taxonomy" id="2610898"/>
    <lineage>
        <taxon>Bacteria</taxon>
        <taxon>Pseudomonadati</taxon>
        <taxon>Pseudomonadota</taxon>
        <taxon>Betaproteobacteria</taxon>
        <taxon>Burkholderiales</taxon>
        <taxon>Comamonadaceae</taxon>
        <taxon>Hydrogenophaga</taxon>
    </lineage>
</organism>
<feature type="signal peptide" evidence="2">
    <location>
        <begin position="1"/>
        <end position="25"/>
    </location>
</feature>
<dbReference type="AlphaFoldDB" id="A0A7Y8GXE9"/>
<evidence type="ECO:0000313" key="3">
    <source>
        <dbReference type="EMBL" id="NWF45798.1"/>
    </source>
</evidence>
<feature type="compositionally biased region" description="Low complexity" evidence="1">
    <location>
        <begin position="29"/>
        <end position="59"/>
    </location>
</feature>
<dbReference type="Proteomes" id="UP000545507">
    <property type="component" value="Unassembled WGS sequence"/>
</dbReference>
<comment type="caution">
    <text evidence="3">The sequence shown here is derived from an EMBL/GenBank/DDBJ whole genome shotgun (WGS) entry which is preliminary data.</text>
</comment>
<dbReference type="EMBL" id="VYGV01000007">
    <property type="protein sequence ID" value="NWF45798.1"/>
    <property type="molecule type" value="Genomic_DNA"/>
</dbReference>
<feature type="chain" id="PRO_5031282482" evidence="2">
    <location>
        <begin position="26"/>
        <end position="71"/>
    </location>
</feature>
<dbReference type="RefSeq" id="WP_177135681.1">
    <property type="nucleotide sequence ID" value="NZ_JAGPWB010000047.1"/>
</dbReference>